<dbReference type="InterPro" id="IPR032255">
    <property type="entry name" value="HBM"/>
</dbReference>
<name>A0A1G6XGL6_9BACT</name>
<dbReference type="InterPro" id="IPR003660">
    <property type="entry name" value="HAMP_dom"/>
</dbReference>
<dbReference type="PANTHER" id="PTHR43531">
    <property type="entry name" value="PROTEIN ICFG"/>
    <property type="match status" value="1"/>
</dbReference>
<evidence type="ECO:0000256" key="5">
    <source>
        <dbReference type="SAM" id="MobiDB-lite"/>
    </source>
</evidence>
<dbReference type="SMART" id="SM00304">
    <property type="entry name" value="HAMP"/>
    <property type="match status" value="1"/>
</dbReference>
<evidence type="ECO:0000256" key="1">
    <source>
        <dbReference type="ARBA" id="ARBA00004370"/>
    </source>
</evidence>
<dbReference type="SMART" id="SM00283">
    <property type="entry name" value="MA"/>
    <property type="match status" value="1"/>
</dbReference>
<dbReference type="GO" id="GO:0005886">
    <property type="term" value="C:plasma membrane"/>
    <property type="evidence" value="ECO:0007669"/>
    <property type="project" value="TreeGrafter"/>
</dbReference>
<dbReference type="Pfam" id="PF00015">
    <property type="entry name" value="MCPsignal"/>
    <property type="match status" value="1"/>
</dbReference>
<dbReference type="RefSeq" id="WP_245691275.1">
    <property type="nucleotide sequence ID" value="NZ_FNAQ01000001.1"/>
</dbReference>
<keyword evidence="4" id="KW-0807">Transducer</keyword>
<dbReference type="EMBL" id="FNAQ01000001">
    <property type="protein sequence ID" value="SDD77310.1"/>
    <property type="molecule type" value="Genomic_DNA"/>
</dbReference>
<reference evidence="10" key="1">
    <citation type="submission" date="2016-10" db="EMBL/GenBank/DDBJ databases">
        <authorList>
            <person name="Varghese N."/>
            <person name="Submissions S."/>
        </authorList>
    </citation>
    <scope>NUCLEOTIDE SEQUENCE [LARGE SCALE GENOMIC DNA]</scope>
    <source>
        <strain evidence="10">DSM 8987</strain>
    </source>
</reference>
<feature type="domain" description="HAMP" evidence="7">
    <location>
        <begin position="325"/>
        <end position="377"/>
    </location>
</feature>
<dbReference type="Gene3D" id="6.10.340.10">
    <property type="match status" value="1"/>
</dbReference>
<dbReference type="GO" id="GO:0004888">
    <property type="term" value="F:transmembrane signaling receptor activity"/>
    <property type="evidence" value="ECO:0007669"/>
    <property type="project" value="InterPro"/>
</dbReference>
<dbReference type="PROSITE" id="PS51753">
    <property type="entry name" value="HBM"/>
    <property type="match status" value="1"/>
</dbReference>
<comment type="subcellular location">
    <subcellularLocation>
        <location evidence="1">Membrane</location>
    </subcellularLocation>
</comment>
<dbReference type="SMART" id="SM01358">
    <property type="entry name" value="HBM"/>
    <property type="match status" value="1"/>
</dbReference>
<feature type="region of interest" description="Disordered" evidence="5">
    <location>
        <begin position="455"/>
        <end position="491"/>
    </location>
</feature>
<keyword evidence="2" id="KW-0145">Chemotaxis</keyword>
<dbReference type="SUPFAM" id="SSF58104">
    <property type="entry name" value="Methyl-accepting chemotaxis protein (MCP) signaling domain"/>
    <property type="match status" value="1"/>
</dbReference>
<dbReference type="GO" id="GO:0007165">
    <property type="term" value="P:signal transduction"/>
    <property type="evidence" value="ECO:0007669"/>
    <property type="project" value="UniProtKB-KW"/>
</dbReference>
<dbReference type="FunFam" id="1.10.287.950:FF:000001">
    <property type="entry name" value="Methyl-accepting chemotaxis sensory transducer"/>
    <property type="match status" value="1"/>
</dbReference>
<dbReference type="InterPro" id="IPR004090">
    <property type="entry name" value="Chemotax_Me-accpt_rcpt"/>
</dbReference>
<dbReference type="Gene3D" id="1.10.287.950">
    <property type="entry name" value="Methyl-accepting chemotaxis protein"/>
    <property type="match status" value="1"/>
</dbReference>
<feature type="domain" description="HBM" evidence="8">
    <location>
        <begin position="38"/>
        <end position="299"/>
    </location>
</feature>
<dbReference type="PROSITE" id="PS50111">
    <property type="entry name" value="CHEMOTAXIS_TRANSDUC_2"/>
    <property type="match status" value="1"/>
</dbReference>
<dbReference type="Pfam" id="PF00672">
    <property type="entry name" value="HAMP"/>
    <property type="match status" value="1"/>
</dbReference>
<dbReference type="STRING" id="57664.SAMN05661003_101266"/>
<feature type="domain" description="Methyl-accepting transducer" evidence="6">
    <location>
        <begin position="422"/>
        <end position="651"/>
    </location>
</feature>
<dbReference type="PRINTS" id="PR00260">
    <property type="entry name" value="CHEMTRNSDUCR"/>
</dbReference>
<dbReference type="GO" id="GO:0006935">
    <property type="term" value="P:chemotaxis"/>
    <property type="evidence" value="ECO:0007669"/>
    <property type="project" value="UniProtKB-KW"/>
</dbReference>
<dbReference type="InterPro" id="IPR051310">
    <property type="entry name" value="MCP_chemotaxis"/>
</dbReference>
<dbReference type="Proteomes" id="UP000243205">
    <property type="component" value="Unassembled WGS sequence"/>
</dbReference>
<dbReference type="AlphaFoldDB" id="A0A1G6XGL6"/>
<keyword evidence="10" id="KW-1185">Reference proteome</keyword>
<evidence type="ECO:0000259" key="7">
    <source>
        <dbReference type="PROSITE" id="PS50885"/>
    </source>
</evidence>
<proteinExistence type="inferred from homology"/>
<dbReference type="CDD" id="cd11386">
    <property type="entry name" value="MCP_signal"/>
    <property type="match status" value="1"/>
</dbReference>
<evidence type="ECO:0000313" key="10">
    <source>
        <dbReference type="Proteomes" id="UP000243205"/>
    </source>
</evidence>
<feature type="compositionally biased region" description="Polar residues" evidence="5">
    <location>
        <begin position="476"/>
        <end position="491"/>
    </location>
</feature>
<protein>
    <submittedName>
        <fullName evidence="9">Helical bimodular sensor domain-containing protein</fullName>
    </submittedName>
</protein>
<sequence length="708" mass="76517">MLKSLNLGKKLLLSFICLLALTLFIGWIGERGMLQIQHSADNADAMNRIAAHFDRARLAQLRYAASGEEREFDLTHSEVAELRKGAEQLEHNLADPALRQLVEQITRQAQSYDQAFDDFSSNSRVREEAMSQMKEVSNATFSRTKELQSLLEELLSDTIASQTDIDDADEFEELLTDRIERLNAIQNVNLLFLNARKFEKEHIASFDDNFADRVRKSILTMRQLAESVSEDLDNDEVDQLVEDTLAGIDAYSASFENHATAMTRQQQLSATMNDSAAAARAACSQALEQIQRASAASIAGAQRLLLGICLLSVIIGLLFALRIARSIAAPVRRVVAMLNDIAAGHLDQRLKLDRGDEIGELARTMDRFADSLQQEVVTPLGQLAQGDLTFRVQPQDERDALRNALKQLGEDLNNIMLEIQLAGQQIDSGSSQVADSSQALSQGATEQASSLEQISSSLQQLSSQTQQNAEAAKSARQLTEQVQQDASAGSAQMDQLNRAMADISEASSNISRIIKVIDEIAFQTNLLALNAAVEAARAGQHGKGFAVVAEEVRNLAARSAKAASETTELIEGSVNKAQAGANIARETVQSLEKIVNGVAKASQLVTEISHASTEQADGIAQISIGVSQIDDVTQQNTSCAEQTAAAAVELRSQADSLQQLLSRFRLASHGQTGPASGTTPVPRQKQLAGVAGWPAQGSTADADGLFLA</sequence>
<evidence type="ECO:0000313" key="9">
    <source>
        <dbReference type="EMBL" id="SDD77310.1"/>
    </source>
</evidence>
<organism evidence="9 10">
    <name type="scientific">Desulfuromonas thiophila</name>
    <dbReference type="NCBI Taxonomy" id="57664"/>
    <lineage>
        <taxon>Bacteria</taxon>
        <taxon>Pseudomonadati</taxon>
        <taxon>Thermodesulfobacteriota</taxon>
        <taxon>Desulfuromonadia</taxon>
        <taxon>Desulfuromonadales</taxon>
        <taxon>Desulfuromonadaceae</taxon>
        <taxon>Desulfuromonas</taxon>
    </lineage>
</organism>
<dbReference type="PROSITE" id="PS50885">
    <property type="entry name" value="HAMP"/>
    <property type="match status" value="1"/>
</dbReference>
<dbReference type="InterPro" id="IPR004089">
    <property type="entry name" value="MCPsignal_dom"/>
</dbReference>
<comment type="similarity">
    <text evidence="3">Belongs to the methyl-accepting chemotaxis (MCP) protein family.</text>
</comment>
<evidence type="ECO:0000256" key="2">
    <source>
        <dbReference type="ARBA" id="ARBA00022500"/>
    </source>
</evidence>
<dbReference type="CDD" id="cd06225">
    <property type="entry name" value="HAMP"/>
    <property type="match status" value="1"/>
</dbReference>
<dbReference type="PANTHER" id="PTHR43531:SF11">
    <property type="entry name" value="METHYL-ACCEPTING CHEMOTAXIS PROTEIN 3"/>
    <property type="match status" value="1"/>
</dbReference>
<evidence type="ECO:0000259" key="6">
    <source>
        <dbReference type="PROSITE" id="PS50111"/>
    </source>
</evidence>
<evidence type="ECO:0000256" key="4">
    <source>
        <dbReference type="PROSITE-ProRule" id="PRU00284"/>
    </source>
</evidence>
<accession>A0A1G6XGL6</accession>
<feature type="compositionally biased region" description="Low complexity" evidence="5">
    <location>
        <begin position="455"/>
        <end position="467"/>
    </location>
</feature>
<gene>
    <name evidence="9" type="ORF">SAMN05661003_101266</name>
</gene>
<evidence type="ECO:0000256" key="3">
    <source>
        <dbReference type="ARBA" id="ARBA00029447"/>
    </source>
</evidence>
<evidence type="ECO:0000259" key="8">
    <source>
        <dbReference type="PROSITE" id="PS51753"/>
    </source>
</evidence>